<dbReference type="Proteomes" id="UP000559256">
    <property type="component" value="Unassembled WGS sequence"/>
</dbReference>
<dbReference type="AlphaFoldDB" id="A0A8H5FS94"/>
<accession>A0A8H5FS94</accession>
<evidence type="ECO:0000313" key="1">
    <source>
        <dbReference type="EMBL" id="KAF5347219.1"/>
    </source>
</evidence>
<evidence type="ECO:0000313" key="2">
    <source>
        <dbReference type="Proteomes" id="UP000559256"/>
    </source>
</evidence>
<name>A0A8H5FS94_9AGAR</name>
<keyword evidence="2" id="KW-1185">Reference proteome</keyword>
<protein>
    <submittedName>
        <fullName evidence="1">Uncharacterized protein</fullName>
    </submittedName>
</protein>
<comment type="caution">
    <text evidence="1">The sequence shown here is derived from an EMBL/GenBank/DDBJ whole genome shotgun (WGS) entry which is preliminary data.</text>
</comment>
<dbReference type="EMBL" id="JAACJM010000096">
    <property type="protein sequence ID" value="KAF5347219.1"/>
    <property type="molecule type" value="Genomic_DNA"/>
</dbReference>
<gene>
    <name evidence="1" type="ORF">D9758_011085</name>
</gene>
<organism evidence="1 2">
    <name type="scientific">Tetrapyrgos nigripes</name>
    <dbReference type="NCBI Taxonomy" id="182062"/>
    <lineage>
        <taxon>Eukaryota</taxon>
        <taxon>Fungi</taxon>
        <taxon>Dikarya</taxon>
        <taxon>Basidiomycota</taxon>
        <taxon>Agaricomycotina</taxon>
        <taxon>Agaricomycetes</taxon>
        <taxon>Agaricomycetidae</taxon>
        <taxon>Agaricales</taxon>
        <taxon>Marasmiineae</taxon>
        <taxon>Marasmiaceae</taxon>
        <taxon>Tetrapyrgos</taxon>
    </lineage>
</organism>
<reference evidence="1 2" key="1">
    <citation type="journal article" date="2020" name="ISME J.">
        <title>Uncovering the hidden diversity of litter-decomposition mechanisms in mushroom-forming fungi.</title>
        <authorList>
            <person name="Floudas D."/>
            <person name="Bentzer J."/>
            <person name="Ahren D."/>
            <person name="Johansson T."/>
            <person name="Persson P."/>
            <person name="Tunlid A."/>
        </authorList>
    </citation>
    <scope>NUCLEOTIDE SEQUENCE [LARGE SCALE GENOMIC DNA]</scope>
    <source>
        <strain evidence="1 2">CBS 291.85</strain>
    </source>
</reference>
<sequence length="209" mass="24048">MVLGAIKRGDPEDSEDEMLVFDDPPNSAAWGRVRIHSERVRELVLGFGNCLPLLNTMLYTWPESSPILFPNLRQLKVIVEDEYTECEEILGEFFHQQVDSLILEIQWGDAHSFVSHFTQSILKEAGRCFRHLTSLSLELWDEVETSQKYVEAIAASFSLFTGLVKFKFPGGYLVPWDYDFQEVCRWLWPDQMFLLGFKVSQTSPPPPPS</sequence>
<proteinExistence type="predicted"/>